<organism evidence="1 2">
    <name type="scientific">Coprobacter tertius</name>
    <dbReference type="NCBI Taxonomy" id="2944915"/>
    <lineage>
        <taxon>Bacteria</taxon>
        <taxon>Pseudomonadati</taxon>
        <taxon>Bacteroidota</taxon>
        <taxon>Bacteroidia</taxon>
        <taxon>Bacteroidales</taxon>
        <taxon>Barnesiellaceae</taxon>
        <taxon>Coprobacter</taxon>
    </lineage>
</organism>
<evidence type="ECO:0000313" key="1">
    <source>
        <dbReference type="EMBL" id="MCP9610559.1"/>
    </source>
</evidence>
<evidence type="ECO:0000313" key="2">
    <source>
        <dbReference type="Proteomes" id="UP001205603"/>
    </source>
</evidence>
<gene>
    <name evidence="1" type="ORF">NMU02_00430</name>
</gene>
<name>A0ABT1MDY2_9BACT</name>
<proteinExistence type="predicted"/>
<sequence length="298" mass="34917">MGNIGATYGLEGTFPLPTGLDVIWLSQVDKKFYKAEVDFPMEQITRFFEEGYINFKGEKENYKWVNACFLPGGRIVVYVTGYQKGVILAEYQGKETTVEMKDFMPDGYFAYKNWDEYYDKMLSHLDVKWIANYHANGVPYGLWDRYFERFNYDVKFEFENKQSVYEGSGYDFTNGEQGIIAPLYSLGMPITPAARVRVITNDWTVGEYLYSAWFYFNEQEVLDVFDKAFKDNPEQKGELKIWVSKYNNLFDISLTVAGREHKFKKTQIRVFKEPKGKPEDAELIYKNYEGNHDLFLGE</sequence>
<comment type="caution">
    <text evidence="1">The sequence shown here is derived from an EMBL/GenBank/DDBJ whole genome shotgun (WGS) entry which is preliminary data.</text>
</comment>
<dbReference type="EMBL" id="JANDHW010000001">
    <property type="protein sequence ID" value="MCP9610559.1"/>
    <property type="molecule type" value="Genomic_DNA"/>
</dbReference>
<reference evidence="1 2" key="1">
    <citation type="submission" date="2022-07" db="EMBL/GenBank/DDBJ databases">
        <title>Fecal culturing of patients with breast cancer.</title>
        <authorList>
            <person name="Teng N.M.Y."/>
            <person name="Kiu R."/>
            <person name="Evans R."/>
            <person name="Baker D.J."/>
            <person name="Zenner C."/>
            <person name="Robinson S.D."/>
            <person name="Hall L.J."/>
        </authorList>
    </citation>
    <scope>NUCLEOTIDE SEQUENCE [LARGE SCALE GENOMIC DNA]</scope>
    <source>
        <strain evidence="1 2">LH1063</strain>
    </source>
</reference>
<accession>A0ABT1MDY2</accession>
<keyword evidence="2" id="KW-1185">Reference proteome</keyword>
<protein>
    <submittedName>
        <fullName evidence="1">DUF2931 family protein</fullName>
    </submittedName>
</protein>
<dbReference type="Proteomes" id="UP001205603">
    <property type="component" value="Unassembled WGS sequence"/>
</dbReference>
<dbReference type="InterPro" id="IPR021326">
    <property type="entry name" value="DUF2931"/>
</dbReference>
<dbReference type="Pfam" id="PF11153">
    <property type="entry name" value="DUF2931"/>
    <property type="match status" value="1"/>
</dbReference>